<dbReference type="STRING" id="1150368.SAMN02927921_01032"/>
<proteinExistence type="predicted"/>
<dbReference type="InterPro" id="IPR032812">
    <property type="entry name" value="SbsA_Ig"/>
</dbReference>
<dbReference type="EMBL" id="FPJE01000004">
    <property type="protein sequence ID" value="SFW30604.1"/>
    <property type="molecule type" value="Genomic_DNA"/>
</dbReference>
<dbReference type="AlphaFoldDB" id="A0A1K1N5H0"/>
<keyword evidence="1 3" id="KW-0732">Signal</keyword>
<dbReference type="OrthoDB" id="9809989at2"/>
<dbReference type="Proteomes" id="UP000182248">
    <property type="component" value="Unassembled WGS sequence"/>
</dbReference>
<feature type="domain" description="SbsA Ig-like" evidence="4">
    <location>
        <begin position="33"/>
        <end position="135"/>
    </location>
</feature>
<protein>
    <submittedName>
        <fullName evidence="5">Ig-like domain-containing protein</fullName>
    </submittedName>
</protein>
<name>A0A1K1N5H0_9FLAO</name>
<evidence type="ECO:0000256" key="1">
    <source>
        <dbReference type="ARBA" id="ARBA00022729"/>
    </source>
</evidence>
<feature type="chain" id="PRO_5013063402" evidence="3">
    <location>
        <begin position="23"/>
        <end position="561"/>
    </location>
</feature>
<sequence>MKQKVLNTGLFLFIFLTLLNCAKRGSPTGGEKDTTPPKMVLAEPDTSSIHFKAKKIRIYFDEYIKLKDLQKQLIVSPPMKTTPQITPQGSASKYIDIKISDTLRENTTYVFNFGQSIVDNNEENPYSFFKYVFSTGDYVDSLTVDGYITDAIQKKPDNFVSVMLYEIDSTYTDSIVYKQVPTYITNTLDSANTFQITNIKAGKYMLIGLKDNSNTNTYVPKTDKIAFLKDFIEVPTDSVYRLNLFKDNSFYRAARPSLAAKNRIIFGYEGTADSLDITLLHPSPPADFRYRILKDKEKDTMHYWFTPIEADSLIFKVTNPVAVVRDTFTVKIKDLYKDSLSLSAEQKGSLSFKKPFSIGANIPLSAIHKEKISLLNKDSLAVNFTQEIDKKKNMVRLDWEKLPNEKYRLLLMPGAIEDFFGEVNDTLSYNLSTKSFADYGNLRMILHHVDSFPIIIQLTTEKGEVKDEVFAKEAQPHYDFNYLDPGKYLLRVIYDQNGNGKWDTGDYLEKRQPERVSHYPEILDIKANWEIEQDFTLKDPSAPIPKKAPAQDSIPGAPEEE</sequence>
<reference evidence="5 6" key="1">
    <citation type="submission" date="2016-11" db="EMBL/GenBank/DDBJ databases">
        <authorList>
            <person name="Jaros S."/>
            <person name="Januszkiewicz K."/>
            <person name="Wedrychowicz H."/>
        </authorList>
    </citation>
    <scope>NUCLEOTIDE SEQUENCE [LARGE SCALE GENOMIC DNA]</scope>
    <source>
        <strain evidence="5 6">CGMCC 1.12145</strain>
    </source>
</reference>
<evidence type="ECO:0000256" key="2">
    <source>
        <dbReference type="SAM" id="MobiDB-lite"/>
    </source>
</evidence>
<feature type="signal peptide" evidence="3">
    <location>
        <begin position="1"/>
        <end position="22"/>
    </location>
</feature>
<evidence type="ECO:0000256" key="3">
    <source>
        <dbReference type="SAM" id="SignalP"/>
    </source>
</evidence>
<feature type="region of interest" description="Disordered" evidence="2">
    <location>
        <begin position="538"/>
        <end position="561"/>
    </location>
</feature>
<dbReference type="Pfam" id="PF13205">
    <property type="entry name" value="Big_5"/>
    <property type="match status" value="1"/>
</dbReference>
<evidence type="ECO:0000259" key="4">
    <source>
        <dbReference type="Pfam" id="PF13205"/>
    </source>
</evidence>
<accession>A0A1K1N5H0</accession>
<dbReference type="RefSeq" id="WP_072316307.1">
    <property type="nucleotide sequence ID" value="NZ_FPJE01000004.1"/>
</dbReference>
<organism evidence="5 6">
    <name type="scientific">Sinomicrobium oceani</name>
    <dbReference type="NCBI Taxonomy" id="1150368"/>
    <lineage>
        <taxon>Bacteria</taxon>
        <taxon>Pseudomonadati</taxon>
        <taxon>Bacteroidota</taxon>
        <taxon>Flavobacteriia</taxon>
        <taxon>Flavobacteriales</taxon>
        <taxon>Flavobacteriaceae</taxon>
        <taxon>Sinomicrobium</taxon>
    </lineage>
</organism>
<gene>
    <name evidence="5" type="ORF">SAMN02927921_01032</name>
</gene>
<evidence type="ECO:0000313" key="6">
    <source>
        <dbReference type="Proteomes" id="UP000182248"/>
    </source>
</evidence>
<keyword evidence="6" id="KW-1185">Reference proteome</keyword>
<evidence type="ECO:0000313" key="5">
    <source>
        <dbReference type="EMBL" id="SFW30604.1"/>
    </source>
</evidence>